<keyword evidence="1" id="KW-0812">Transmembrane</keyword>
<reference evidence="2 3" key="1">
    <citation type="submission" date="2022-03" db="EMBL/GenBank/DDBJ databases">
        <title>Genome data of Colletotrichum spp.</title>
        <authorList>
            <person name="Utami Y.D."/>
            <person name="Hiruma K."/>
        </authorList>
    </citation>
    <scope>NUCLEOTIDE SEQUENCE [LARGE SCALE GENOMIC DNA]</scope>
    <source>
        <strain evidence="2 3">MAFF 239500</strain>
    </source>
</reference>
<dbReference type="RefSeq" id="XP_049127936.1">
    <property type="nucleotide sequence ID" value="XM_049271979.1"/>
</dbReference>
<evidence type="ECO:0008006" key="4">
    <source>
        <dbReference type="Google" id="ProtNLM"/>
    </source>
</evidence>
<keyword evidence="1" id="KW-0472">Membrane</keyword>
<gene>
    <name evidence="2" type="ORF">ColSpa_05767</name>
</gene>
<name>A0AA37LC04_9PEZI</name>
<dbReference type="Proteomes" id="UP001055115">
    <property type="component" value="Unassembled WGS sequence"/>
</dbReference>
<comment type="caution">
    <text evidence="2">The sequence shown here is derived from an EMBL/GenBank/DDBJ whole genome shotgun (WGS) entry which is preliminary data.</text>
</comment>
<evidence type="ECO:0000256" key="1">
    <source>
        <dbReference type="SAM" id="Phobius"/>
    </source>
</evidence>
<protein>
    <recommendedName>
        <fullName evidence="4">Major facilitator superfamily transporter</fullName>
    </recommendedName>
</protein>
<evidence type="ECO:0000313" key="3">
    <source>
        <dbReference type="Proteomes" id="UP001055115"/>
    </source>
</evidence>
<proteinExistence type="predicted"/>
<organism evidence="2 3">
    <name type="scientific">Colletotrichum spaethianum</name>
    <dbReference type="NCBI Taxonomy" id="700344"/>
    <lineage>
        <taxon>Eukaryota</taxon>
        <taxon>Fungi</taxon>
        <taxon>Dikarya</taxon>
        <taxon>Ascomycota</taxon>
        <taxon>Pezizomycotina</taxon>
        <taxon>Sordariomycetes</taxon>
        <taxon>Hypocreomycetidae</taxon>
        <taxon>Glomerellales</taxon>
        <taxon>Glomerellaceae</taxon>
        <taxon>Colletotrichum</taxon>
        <taxon>Colletotrichum spaethianum species complex</taxon>
    </lineage>
</organism>
<dbReference type="EMBL" id="BQXU01000013">
    <property type="protein sequence ID" value="GKT45586.1"/>
    <property type="molecule type" value="Genomic_DNA"/>
</dbReference>
<feature type="transmembrane region" description="Helical" evidence="1">
    <location>
        <begin position="107"/>
        <end position="125"/>
    </location>
</feature>
<dbReference type="GeneID" id="73326569"/>
<evidence type="ECO:0000313" key="2">
    <source>
        <dbReference type="EMBL" id="GKT45586.1"/>
    </source>
</evidence>
<sequence>MAESSRLHASGHSPARASCRRQFDLDSDLEDNAAAAEEDLHLHEAELGGGQAYELKSLRKSPTRDDDGWGDDVLSLRRRTSTSTVASFQLYTPDEERSVVRKHDRKLVLFVALLFMLSFLDRSSMAHPE</sequence>
<keyword evidence="3" id="KW-1185">Reference proteome</keyword>
<dbReference type="AlphaFoldDB" id="A0AA37LC04"/>
<accession>A0AA37LC04</accession>
<keyword evidence="1" id="KW-1133">Transmembrane helix</keyword>